<keyword evidence="1" id="KW-0175">Coiled coil</keyword>
<evidence type="ECO:0000256" key="1">
    <source>
        <dbReference type="SAM" id="Coils"/>
    </source>
</evidence>
<dbReference type="InParanoid" id="F4R4H6"/>
<protein>
    <submittedName>
        <fullName evidence="3">Uncharacterized protein</fullName>
    </submittedName>
</protein>
<dbReference type="AlphaFoldDB" id="F4R4H6"/>
<feature type="region of interest" description="Disordered" evidence="2">
    <location>
        <begin position="1"/>
        <end position="20"/>
    </location>
</feature>
<name>F4R4H6_MELLP</name>
<feature type="compositionally biased region" description="Polar residues" evidence="2">
    <location>
        <begin position="215"/>
        <end position="253"/>
    </location>
</feature>
<evidence type="ECO:0000256" key="2">
    <source>
        <dbReference type="SAM" id="MobiDB-lite"/>
    </source>
</evidence>
<keyword evidence="4" id="KW-1185">Reference proteome</keyword>
<dbReference type="RefSeq" id="XP_007403751.1">
    <property type="nucleotide sequence ID" value="XM_007403689.1"/>
</dbReference>
<accession>F4R4H6</accession>
<sequence>MSTPRNLPKIPQGQDSQPLDRASLIKAIRHERTRRKQLEKATSELSLTIEERKVQVLEVDAHIAEVKKGIDQELAQCSRLEHQYQAQEEQISAFKNAEDEQRKLTNQLQKVKAKLKDHARIRDEEQLSWEEYESYLKANVNMFSQELQEVMKQEDQVNPPVSKDFMKDPAQLMKEMAELRDLEEEYDEQAVNMKQSLEQLNEEIKKLEELHTQFSSLVDPSSSSNHASGADTSGISNSRTGEGQYAQNPNASASARLKLDEPVSPDTLNSDFAPPSPSLGFPELAPQSHWDVELEALVEQNQAIRAYIDRLLSRIVDLDEFQIVLHRDFDSLVGEGASEGPKSSTT</sequence>
<reference evidence="4" key="1">
    <citation type="journal article" date="2011" name="Proc. Natl. Acad. Sci. U.S.A.">
        <title>Obligate biotrophy features unraveled by the genomic analysis of rust fungi.</title>
        <authorList>
            <person name="Duplessis S."/>
            <person name="Cuomo C.A."/>
            <person name="Lin Y.-C."/>
            <person name="Aerts A."/>
            <person name="Tisserant E."/>
            <person name="Veneault-Fourrey C."/>
            <person name="Joly D.L."/>
            <person name="Hacquard S."/>
            <person name="Amselem J."/>
            <person name="Cantarel B.L."/>
            <person name="Chiu R."/>
            <person name="Coutinho P.M."/>
            <person name="Feau N."/>
            <person name="Field M."/>
            <person name="Frey P."/>
            <person name="Gelhaye E."/>
            <person name="Goldberg J."/>
            <person name="Grabherr M.G."/>
            <person name="Kodira C.D."/>
            <person name="Kohler A."/>
            <person name="Kuees U."/>
            <person name="Lindquist E.A."/>
            <person name="Lucas S.M."/>
            <person name="Mago R."/>
            <person name="Mauceli E."/>
            <person name="Morin E."/>
            <person name="Murat C."/>
            <person name="Pangilinan J.L."/>
            <person name="Park R."/>
            <person name="Pearson M."/>
            <person name="Quesneville H."/>
            <person name="Rouhier N."/>
            <person name="Sakthikumar S."/>
            <person name="Salamov A.A."/>
            <person name="Schmutz J."/>
            <person name="Selles B."/>
            <person name="Shapiro H."/>
            <person name="Tanguay P."/>
            <person name="Tuskan G.A."/>
            <person name="Henrissat B."/>
            <person name="Van de Peer Y."/>
            <person name="Rouze P."/>
            <person name="Ellis J.G."/>
            <person name="Dodds P.N."/>
            <person name="Schein J.E."/>
            <person name="Zhong S."/>
            <person name="Hamelin R.C."/>
            <person name="Grigoriev I.V."/>
            <person name="Szabo L.J."/>
            <person name="Martin F."/>
        </authorList>
    </citation>
    <scope>NUCLEOTIDE SEQUENCE [LARGE SCALE GENOMIC DNA]</scope>
    <source>
        <strain evidence="4">98AG31 / pathotype 3-4-7</strain>
    </source>
</reference>
<dbReference type="OrthoDB" id="10267608at2759"/>
<organism evidence="4">
    <name type="scientific">Melampsora larici-populina (strain 98AG31 / pathotype 3-4-7)</name>
    <name type="common">Poplar leaf rust fungus</name>
    <dbReference type="NCBI Taxonomy" id="747676"/>
    <lineage>
        <taxon>Eukaryota</taxon>
        <taxon>Fungi</taxon>
        <taxon>Dikarya</taxon>
        <taxon>Basidiomycota</taxon>
        <taxon>Pucciniomycotina</taxon>
        <taxon>Pucciniomycetes</taxon>
        <taxon>Pucciniales</taxon>
        <taxon>Melampsoraceae</taxon>
        <taxon>Melampsora</taxon>
    </lineage>
</organism>
<proteinExistence type="predicted"/>
<feature type="region of interest" description="Disordered" evidence="2">
    <location>
        <begin position="215"/>
        <end position="284"/>
    </location>
</feature>
<dbReference type="KEGG" id="mlr:MELLADRAFT_87097"/>
<evidence type="ECO:0000313" key="4">
    <source>
        <dbReference type="Proteomes" id="UP000001072"/>
    </source>
</evidence>
<evidence type="ECO:0000313" key="3">
    <source>
        <dbReference type="EMBL" id="EGG12813.1"/>
    </source>
</evidence>
<dbReference type="Proteomes" id="UP000001072">
    <property type="component" value="Unassembled WGS sequence"/>
</dbReference>
<dbReference type="HOGENOM" id="CLU_801874_0_0_1"/>
<dbReference type="GeneID" id="18934396"/>
<gene>
    <name evidence="3" type="ORF">MELLADRAFT_87097</name>
</gene>
<dbReference type="VEuPathDB" id="FungiDB:MELLADRAFT_87097"/>
<dbReference type="EMBL" id="GL883090">
    <property type="protein sequence ID" value="EGG12813.1"/>
    <property type="molecule type" value="Genomic_DNA"/>
</dbReference>
<feature type="coiled-coil region" evidence="1">
    <location>
        <begin position="70"/>
        <end position="121"/>
    </location>
</feature>